<protein>
    <submittedName>
        <fullName evidence="1">Uncharacterized protein</fullName>
    </submittedName>
</protein>
<comment type="caution">
    <text evidence="1">The sequence shown here is derived from an EMBL/GenBank/DDBJ whole genome shotgun (WGS) entry which is preliminary data.</text>
</comment>
<evidence type="ECO:0000313" key="1">
    <source>
        <dbReference type="EMBL" id="KAK9234201.1"/>
    </source>
</evidence>
<evidence type="ECO:0000313" key="2">
    <source>
        <dbReference type="Proteomes" id="UP001433508"/>
    </source>
</evidence>
<keyword evidence="2" id="KW-1185">Reference proteome</keyword>
<reference evidence="2" key="1">
    <citation type="journal article" date="2024" name="Front. Bioeng. Biotechnol.">
        <title>Genome-scale model development and genomic sequencing of the oleaginous clade Lipomyces.</title>
        <authorList>
            <person name="Czajka J.J."/>
            <person name="Han Y."/>
            <person name="Kim J."/>
            <person name="Mondo S.J."/>
            <person name="Hofstad B.A."/>
            <person name="Robles A."/>
            <person name="Haridas S."/>
            <person name="Riley R."/>
            <person name="LaButti K."/>
            <person name="Pangilinan J."/>
            <person name="Andreopoulos W."/>
            <person name="Lipzen A."/>
            <person name="Yan J."/>
            <person name="Wang M."/>
            <person name="Ng V."/>
            <person name="Grigoriev I.V."/>
            <person name="Spatafora J.W."/>
            <person name="Magnuson J.K."/>
            <person name="Baker S.E."/>
            <person name="Pomraning K.R."/>
        </authorList>
    </citation>
    <scope>NUCLEOTIDE SEQUENCE [LARGE SCALE GENOMIC DNA]</scope>
    <source>
        <strain evidence="2">CBS 7786</strain>
    </source>
</reference>
<sequence length="128" mass="14090">MHNDDLTRDQIRTAGELDESLALTPVGGADVDEEAEDAYRRSLQVTVELSGHILRQKYGVVNRIDAETGCSTSSSPIIPRAINLLALRPNGSFLSYLQISLKIRPQERAAVRRYASPERGRPGGRVCD</sequence>
<organism evidence="1 2">
    <name type="scientific">Lipomyces kononenkoae</name>
    <name type="common">Yeast</name>
    <dbReference type="NCBI Taxonomy" id="34357"/>
    <lineage>
        <taxon>Eukaryota</taxon>
        <taxon>Fungi</taxon>
        <taxon>Dikarya</taxon>
        <taxon>Ascomycota</taxon>
        <taxon>Saccharomycotina</taxon>
        <taxon>Lipomycetes</taxon>
        <taxon>Lipomycetales</taxon>
        <taxon>Lipomycetaceae</taxon>
        <taxon>Lipomyces</taxon>
    </lineage>
</organism>
<dbReference type="Proteomes" id="UP001433508">
    <property type="component" value="Unassembled WGS sequence"/>
</dbReference>
<name>A0ACC3SS63_LIPKO</name>
<dbReference type="EMBL" id="MU971502">
    <property type="protein sequence ID" value="KAK9234201.1"/>
    <property type="molecule type" value="Genomic_DNA"/>
</dbReference>
<gene>
    <name evidence="1" type="ORF">V1525DRAFT_422466</name>
</gene>
<proteinExistence type="predicted"/>
<accession>A0ACC3SS63</accession>